<dbReference type="GO" id="GO:0050660">
    <property type="term" value="F:flavin adenine dinucleotide binding"/>
    <property type="evidence" value="ECO:0007669"/>
    <property type="project" value="InterPro"/>
</dbReference>
<evidence type="ECO:0000256" key="5">
    <source>
        <dbReference type="PIRSR" id="PIRSR000137-2"/>
    </source>
</evidence>
<evidence type="ECO:0000313" key="7">
    <source>
        <dbReference type="EMBL" id="TDQ46973.1"/>
    </source>
</evidence>
<dbReference type="PIRSF" id="PIRSF000137">
    <property type="entry name" value="Alcohol_oxidase"/>
    <property type="match status" value="1"/>
</dbReference>
<dbReference type="Proteomes" id="UP000295705">
    <property type="component" value="Unassembled WGS sequence"/>
</dbReference>
<dbReference type="InterPro" id="IPR000172">
    <property type="entry name" value="GMC_OxRdtase_N"/>
</dbReference>
<keyword evidence="8" id="KW-1185">Reference proteome</keyword>
<dbReference type="InterPro" id="IPR007867">
    <property type="entry name" value="GMC_OxRtase_C"/>
</dbReference>
<protein>
    <submittedName>
        <fullName evidence="7">Choline dehydrogenase</fullName>
    </submittedName>
</protein>
<dbReference type="EMBL" id="SNYO01000014">
    <property type="protein sequence ID" value="TDQ46973.1"/>
    <property type="molecule type" value="Genomic_DNA"/>
</dbReference>
<feature type="binding site" evidence="5">
    <location>
        <position position="217"/>
    </location>
    <ligand>
        <name>FAD</name>
        <dbReference type="ChEBI" id="CHEBI:57692"/>
    </ligand>
</feature>
<feature type="binding site" evidence="5">
    <location>
        <position position="80"/>
    </location>
    <ligand>
        <name>FAD</name>
        <dbReference type="ChEBI" id="CHEBI:57692"/>
    </ligand>
</feature>
<evidence type="ECO:0000259" key="6">
    <source>
        <dbReference type="PROSITE" id="PS00624"/>
    </source>
</evidence>
<dbReference type="Gene3D" id="3.30.410.40">
    <property type="match status" value="1"/>
</dbReference>
<comment type="cofactor">
    <cofactor evidence="1 5">
        <name>FAD</name>
        <dbReference type="ChEBI" id="CHEBI:57692"/>
    </cofactor>
</comment>
<proteinExistence type="inferred from homology"/>
<dbReference type="SUPFAM" id="SSF51905">
    <property type="entry name" value="FAD/NAD(P)-binding domain"/>
    <property type="match status" value="1"/>
</dbReference>
<feature type="binding site" evidence="5">
    <location>
        <position position="443"/>
    </location>
    <ligand>
        <name>substrate</name>
    </ligand>
</feature>
<comment type="similarity">
    <text evidence="2">Belongs to the GMC oxidoreductase family.</text>
</comment>
<sequence length="506" mass="53121">MAYDVVIVGGGSAGCVLANRLSVDGDRSVLLIEAGPDYLSQAELPEDIAGAAYAPQTHDWGYTAEPDEFGNAVAVPRGKVIGGSSSTNYCFAMRARPADHAAWVDRGNHGWGYDDVLPDYRAMESFAHGADEFHGRTGVYRITRDGWQDLAPTAAASAKAAAALGYAEVDDVNAPGPPGFGLAPLSAVDGIRQSTALAYLNPVRDRANLQVRGGEEVDRVLVDGDRAVGVRLRSGEEIAAATVVLAAGTYNTPAILLRSGIGPAGHLAELGVDLVRDLPGVGQNLTEHPVMWNIHAARPPDTTAAPMFQTALSVRHDPADPDYDLHVLPTAAVPTAALPEAFVPPVSEHPTGWDMIFFVACVQPRSRGSVRLRSADPSDAPIIDLGLYTHPDDAPRVAEAVRIARRLAATPPLSELLVGERAPGPDVGDDDLADAVRRAPSHYNHACGTARMGPSSDPQAVVGSDCRVHGVDGLAVVDASVLPTIPRVPTNPTTILVAERASALLR</sequence>
<evidence type="ECO:0000256" key="2">
    <source>
        <dbReference type="ARBA" id="ARBA00010790"/>
    </source>
</evidence>
<keyword evidence="3" id="KW-0285">Flavoprotein</keyword>
<accession>A0A4R6UNC3</accession>
<dbReference type="PANTHER" id="PTHR11552:SF147">
    <property type="entry name" value="CHOLINE DEHYDROGENASE, MITOCHONDRIAL"/>
    <property type="match status" value="1"/>
</dbReference>
<dbReference type="SUPFAM" id="SSF54373">
    <property type="entry name" value="FAD-linked reductases, C-terminal domain"/>
    <property type="match status" value="1"/>
</dbReference>
<name>A0A4R6UNC3_9PSEU</name>
<comment type="caution">
    <text evidence="7">The sequence shown here is derived from an EMBL/GenBank/DDBJ whole genome shotgun (WGS) entry which is preliminary data.</text>
</comment>
<dbReference type="Gene3D" id="3.50.50.60">
    <property type="entry name" value="FAD/NAD(P)-binding domain"/>
    <property type="match status" value="1"/>
</dbReference>
<evidence type="ECO:0000313" key="8">
    <source>
        <dbReference type="Proteomes" id="UP000295705"/>
    </source>
</evidence>
<evidence type="ECO:0000256" key="4">
    <source>
        <dbReference type="ARBA" id="ARBA00022827"/>
    </source>
</evidence>
<dbReference type="RefSeq" id="WP_133829895.1">
    <property type="nucleotide sequence ID" value="NZ_BAABHR010000059.1"/>
</dbReference>
<organism evidence="7 8">
    <name type="scientific">Actinomycetospora succinea</name>
    <dbReference type="NCBI Taxonomy" id="663603"/>
    <lineage>
        <taxon>Bacteria</taxon>
        <taxon>Bacillati</taxon>
        <taxon>Actinomycetota</taxon>
        <taxon>Actinomycetes</taxon>
        <taxon>Pseudonocardiales</taxon>
        <taxon>Pseudonocardiaceae</taxon>
        <taxon>Actinomycetospora</taxon>
    </lineage>
</organism>
<dbReference type="OrthoDB" id="3659813at2"/>
<dbReference type="AlphaFoldDB" id="A0A4R6UNC3"/>
<keyword evidence="4 5" id="KW-0274">FAD</keyword>
<dbReference type="Pfam" id="PF05199">
    <property type="entry name" value="GMC_oxred_C"/>
    <property type="match status" value="1"/>
</dbReference>
<evidence type="ECO:0000256" key="3">
    <source>
        <dbReference type="ARBA" id="ARBA00022630"/>
    </source>
</evidence>
<dbReference type="InterPro" id="IPR036188">
    <property type="entry name" value="FAD/NAD-bd_sf"/>
</dbReference>
<dbReference type="GO" id="GO:0016614">
    <property type="term" value="F:oxidoreductase activity, acting on CH-OH group of donors"/>
    <property type="evidence" value="ECO:0007669"/>
    <property type="project" value="InterPro"/>
</dbReference>
<feature type="domain" description="Glucose-methanol-choline oxidoreductase N-terminal" evidence="6">
    <location>
        <begin position="248"/>
        <end position="262"/>
    </location>
</feature>
<reference evidence="7 8" key="1">
    <citation type="submission" date="2019-03" db="EMBL/GenBank/DDBJ databases">
        <title>Genomic Encyclopedia of Type Strains, Phase IV (KMG-IV): sequencing the most valuable type-strain genomes for metagenomic binning, comparative biology and taxonomic classification.</title>
        <authorList>
            <person name="Goeker M."/>
        </authorList>
    </citation>
    <scope>NUCLEOTIDE SEQUENCE [LARGE SCALE GENOMIC DNA]</scope>
    <source>
        <strain evidence="7 8">DSM 45775</strain>
    </source>
</reference>
<evidence type="ECO:0000256" key="1">
    <source>
        <dbReference type="ARBA" id="ARBA00001974"/>
    </source>
</evidence>
<dbReference type="PANTHER" id="PTHR11552">
    <property type="entry name" value="GLUCOSE-METHANOL-CHOLINE GMC OXIDOREDUCTASE"/>
    <property type="match status" value="1"/>
</dbReference>
<gene>
    <name evidence="7" type="ORF">EV188_11461</name>
</gene>
<dbReference type="PROSITE" id="PS00624">
    <property type="entry name" value="GMC_OXRED_2"/>
    <property type="match status" value="1"/>
</dbReference>
<dbReference type="Pfam" id="PF00732">
    <property type="entry name" value="GMC_oxred_N"/>
    <property type="match status" value="1"/>
</dbReference>
<dbReference type="InterPro" id="IPR012132">
    <property type="entry name" value="GMC_OxRdtase"/>
</dbReference>